<dbReference type="GO" id="GO:0006508">
    <property type="term" value="P:proteolysis"/>
    <property type="evidence" value="ECO:0007669"/>
    <property type="project" value="InterPro"/>
</dbReference>
<dbReference type="InterPro" id="IPR008257">
    <property type="entry name" value="Pept_M19"/>
</dbReference>
<dbReference type="InterPro" id="IPR032466">
    <property type="entry name" value="Metal_Hydrolase"/>
</dbReference>
<feature type="non-terminal residue" evidence="1">
    <location>
        <position position="174"/>
    </location>
</feature>
<dbReference type="GO" id="GO:0070573">
    <property type="term" value="F:metallodipeptidase activity"/>
    <property type="evidence" value="ECO:0007669"/>
    <property type="project" value="InterPro"/>
</dbReference>
<evidence type="ECO:0000313" key="2">
    <source>
        <dbReference type="Proteomes" id="UP000264179"/>
    </source>
</evidence>
<evidence type="ECO:0000313" key="1">
    <source>
        <dbReference type="EMBL" id="HCW66957.1"/>
    </source>
</evidence>
<gene>
    <name evidence="1" type="ORF">DHR80_07045</name>
</gene>
<name>A0A3D5N6E4_9PROT</name>
<accession>A0A3D5N6E4</accession>
<dbReference type="SUPFAM" id="SSF51556">
    <property type="entry name" value="Metallo-dependent hydrolases"/>
    <property type="match status" value="1"/>
</dbReference>
<dbReference type="RefSeq" id="WP_277277051.1">
    <property type="nucleotide sequence ID" value="NZ_DPOP01000064.1"/>
</dbReference>
<sequence>MTNATANSFATPFAPADSNLTNYQRKHIPAFTWDAHACLPLDEKTPINLLDTYVAGKIDYVCVNVGMDMNSIAHILRVIAAFRAKIAAYPDKYMQIESFDDLAIAKSKGLLGVGFDLEGSVMLQDMPDMVPLFAKLGVKQIHFAYNRNNSVAGGCHDTDIPLTDLGVEMVKAVN</sequence>
<dbReference type="Pfam" id="PF01244">
    <property type="entry name" value="Peptidase_M19"/>
    <property type="match status" value="1"/>
</dbReference>
<organism evidence="1 2">
    <name type="scientific">Thalassospira lucentensis</name>
    <dbReference type="NCBI Taxonomy" id="168935"/>
    <lineage>
        <taxon>Bacteria</taxon>
        <taxon>Pseudomonadati</taxon>
        <taxon>Pseudomonadota</taxon>
        <taxon>Alphaproteobacteria</taxon>
        <taxon>Rhodospirillales</taxon>
        <taxon>Thalassospiraceae</taxon>
        <taxon>Thalassospira</taxon>
    </lineage>
</organism>
<protein>
    <submittedName>
        <fullName evidence="1">Peptidase M19</fullName>
    </submittedName>
</protein>
<dbReference type="EMBL" id="DPOP01000064">
    <property type="protein sequence ID" value="HCW66957.1"/>
    <property type="molecule type" value="Genomic_DNA"/>
</dbReference>
<reference evidence="1 2" key="1">
    <citation type="journal article" date="2018" name="Nat. Biotechnol.">
        <title>A standardized bacterial taxonomy based on genome phylogeny substantially revises the tree of life.</title>
        <authorList>
            <person name="Parks D.H."/>
            <person name="Chuvochina M."/>
            <person name="Waite D.W."/>
            <person name="Rinke C."/>
            <person name="Skarshewski A."/>
            <person name="Chaumeil P.A."/>
            <person name="Hugenholtz P."/>
        </authorList>
    </citation>
    <scope>NUCLEOTIDE SEQUENCE [LARGE SCALE GENOMIC DNA]</scope>
    <source>
        <strain evidence="1">UBA9881</strain>
    </source>
</reference>
<proteinExistence type="predicted"/>
<dbReference type="Gene3D" id="3.20.20.140">
    <property type="entry name" value="Metal-dependent hydrolases"/>
    <property type="match status" value="1"/>
</dbReference>
<comment type="caution">
    <text evidence="1">The sequence shown here is derived from an EMBL/GenBank/DDBJ whole genome shotgun (WGS) entry which is preliminary data.</text>
</comment>
<dbReference type="Proteomes" id="UP000264179">
    <property type="component" value="Unassembled WGS sequence"/>
</dbReference>
<dbReference type="AlphaFoldDB" id="A0A3D5N6E4"/>